<dbReference type="InterPro" id="IPR008972">
    <property type="entry name" value="Cupredoxin"/>
</dbReference>
<comment type="catalytic activity">
    <reaction evidence="1 12">
        <text>4 hydroquinone + O2 = 4 benzosemiquinone + 2 H2O</text>
        <dbReference type="Rhea" id="RHEA:11276"/>
        <dbReference type="ChEBI" id="CHEBI:15377"/>
        <dbReference type="ChEBI" id="CHEBI:15379"/>
        <dbReference type="ChEBI" id="CHEBI:17594"/>
        <dbReference type="ChEBI" id="CHEBI:17977"/>
        <dbReference type="EC" id="1.10.3.2"/>
    </reaction>
</comment>
<reference evidence="16 17" key="1">
    <citation type="submission" date="2021-07" db="EMBL/GenBank/DDBJ databases">
        <title>The Aristolochia fimbriata genome: insights into angiosperm evolution, floral development and chemical biosynthesis.</title>
        <authorList>
            <person name="Jiao Y."/>
        </authorList>
    </citation>
    <scope>NUCLEOTIDE SEQUENCE [LARGE SCALE GENOMIC DNA]</scope>
    <source>
        <strain evidence="16">IBCAS-2021</strain>
        <tissue evidence="16">Leaf</tissue>
    </source>
</reference>
<evidence type="ECO:0000256" key="3">
    <source>
        <dbReference type="ARBA" id="ARBA00010609"/>
    </source>
</evidence>
<evidence type="ECO:0000256" key="8">
    <source>
        <dbReference type="ARBA" id="ARBA00022737"/>
    </source>
</evidence>
<dbReference type="InterPro" id="IPR017761">
    <property type="entry name" value="Laccase"/>
</dbReference>
<evidence type="ECO:0000313" key="16">
    <source>
        <dbReference type="EMBL" id="KAG9453250.1"/>
    </source>
</evidence>
<proteinExistence type="inferred from homology"/>
<comment type="subcellular location">
    <subcellularLocation>
        <location evidence="2 12">Secreted</location>
        <location evidence="2 12">Extracellular space</location>
        <location evidence="2 12">Apoplast</location>
    </subcellularLocation>
</comment>
<dbReference type="InterPro" id="IPR034285">
    <property type="entry name" value="CuRO_2_LCC"/>
</dbReference>
<evidence type="ECO:0000256" key="7">
    <source>
        <dbReference type="ARBA" id="ARBA00022723"/>
    </source>
</evidence>
<comment type="similarity">
    <text evidence="3 12">Belongs to the multicopper oxidase family.</text>
</comment>
<dbReference type="InterPro" id="IPR034288">
    <property type="entry name" value="CuRO_1_LCC"/>
</dbReference>
<keyword evidence="17" id="KW-1185">Reference proteome</keyword>
<dbReference type="PROSITE" id="PS00079">
    <property type="entry name" value="MULTICOPPER_OXIDASE1"/>
    <property type="match status" value="1"/>
</dbReference>
<dbReference type="PANTHER" id="PTHR11709:SF9">
    <property type="entry name" value="LACCASE-7"/>
    <property type="match status" value="1"/>
</dbReference>
<dbReference type="InterPro" id="IPR001117">
    <property type="entry name" value="Cu-oxidase_2nd"/>
</dbReference>
<evidence type="ECO:0000256" key="11">
    <source>
        <dbReference type="ARBA" id="ARBA00023185"/>
    </source>
</evidence>
<feature type="domain" description="Plastocyanin-like" evidence="15">
    <location>
        <begin position="32"/>
        <end position="146"/>
    </location>
</feature>
<dbReference type="CDD" id="cd13849">
    <property type="entry name" value="CuRO_1_LCC_plant"/>
    <property type="match status" value="1"/>
</dbReference>
<feature type="signal peptide" evidence="12">
    <location>
        <begin position="1"/>
        <end position="23"/>
    </location>
</feature>
<keyword evidence="6 12" id="KW-0964">Secreted</keyword>
<dbReference type="Pfam" id="PF00394">
    <property type="entry name" value="Cu-oxidase"/>
    <property type="match status" value="1"/>
</dbReference>
<evidence type="ECO:0000259" key="14">
    <source>
        <dbReference type="Pfam" id="PF07731"/>
    </source>
</evidence>
<dbReference type="CDD" id="cd13897">
    <property type="entry name" value="CuRO_3_LCC_plant"/>
    <property type="match status" value="1"/>
</dbReference>
<accession>A0AAV7EYP7</accession>
<dbReference type="GO" id="GO:0046274">
    <property type="term" value="P:lignin catabolic process"/>
    <property type="evidence" value="ECO:0007669"/>
    <property type="project" value="UniProtKB-KW"/>
</dbReference>
<feature type="domain" description="Plastocyanin-like" evidence="13">
    <location>
        <begin position="158"/>
        <end position="309"/>
    </location>
</feature>
<evidence type="ECO:0000256" key="9">
    <source>
        <dbReference type="ARBA" id="ARBA00023002"/>
    </source>
</evidence>
<dbReference type="FunFam" id="2.60.40.420:FF:000049">
    <property type="entry name" value="Laccase"/>
    <property type="match status" value="1"/>
</dbReference>
<feature type="chain" id="PRO_5043100921" description="Laccase" evidence="12">
    <location>
        <begin position="24"/>
        <end position="566"/>
    </location>
</feature>
<organism evidence="16 17">
    <name type="scientific">Aristolochia fimbriata</name>
    <name type="common">White veined hardy Dutchman's pipe vine</name>
    <dbReference type="NCBI Taxonomy" id="158543"/>
    <lineage>
        <taxon>Eukaryota</taxon>
        <taxon>Viridiplantae</taxon>
        <taxon>Streptophyta</taxon>
        <taxon>Embryophyta</taxon>
        <taxon>Tracheophyta</taxon>
        <taxon>Spermatophyta</taxon>
        <taxon>Magnoliopsida</taxon>
        <taxon>Magnoliidae</taxon>
        <taxon>Piperales</taxon>
        <taxon>Aristolochiaceae</taxon>
        <taxon>Aristolochia</taxon>
    </lineage>
</organism>
<evidence type="ECO:0000259" key="13">
    <source>
        <dbReference type="Pfam" id="PF00394"/>
    </source>
</evidence>
<evidence type="ECO:0000256" key="2">
    <source>
        <dbReference type="ARBA" id="ARBA00004271"/>
    </source>
</evidence>
<dbReference type="Proteomes" id="UP000825729">
    <property type="component" value="Unassembled WGS sequence"/>
</dbReference>
<feature type="domain" description="Plastocyanin-like" evidence="14">
    <location>
        <begin position="414"/>
        <end position="548"/>
    </location>
</feature>
<evidence type="ECO:0000256" key="5">
    <source>
        <dbReference type="ARBA" id="ARBA00022523"/>
    </source>
</evidence>
<evidence type="ECO:0000313" key="17">
    <source>
        <dbReference type="Proteomes" id="UP000825729"/>
    </source>
</evidence>
<dbReference type="SUPFAM" id="SSF49503">
    <property type="entry name" value="Cupredoxins"/>
    <property type="match status" value="3"/>
</dbReference>
<comment type="cofactor">
    <cofactor evidence="12">
        <name>Cu cation</name>
        <dbReference type="ChEBI" id="CHEBI:23378"/>
    </cofactor>
    <text evidence="12">Binds 4 Cu cations per monomer.</text>
</comment>
<dbReference type="GO" id="GO:0052716">
    <property type="term" value="F:hydroquinone:oxygen oxidoreductase activity"/>
    <property type="evidence" value="ECO:0007669"/>
    <property type="project" value="UniProtKB-EC"/>
</dbReference>
<name>A0AAV7EYP7_ARIFI</name>
<comment type="function">
    <text evidence="12">Lignin degradation and detoxification of lignin-derived products.</text>
</comment>
<dbReference type="PANTHER" id="PTHR11709">
    <property type="entry name" value="MULTI-COPPER OXIDASE"/>
    <property type="match status" value="1"/>
</dbReference>
<dbReference type="PROSITE" id="PS00080">
    <property type="entry name" value="MULTICOPPER_OXIDASE2"/>
    <property type="match status" value="1"/>
</dbReference>
<evidence type="ECO:0000256" key="4">
    <source>
        <dbReference type="ARBA" id="ARBA00012297"/>
    </source>
</evidence>
<evidence type="ECO:0000256" key="12">
    <source>
        <dbReference type="RuleBase" id="RU361119"/>
    </source>
</evidence>
<dbReference type="InterPro" id="IPR011707">
    <property type="entry name" value="Cu-oxidase-like_N"/>
</dbReference>
<protein>
    <recommendedName>
        <fullName evidence="4 12">Laccase</fullName>
        <ecNumber evidence="4 12">1.10.3.2</ecNumber>
    </recommendedName>
    <alternativeName>
        <fullName evidence="12">Benzenediol:oxygen oxidoreductase</fullName>
    </alternativeName>
    <alternativeName>
        <fullName evidence="12">Diphenol oxidase</fullName>
    </alternativeName>
    <alternativeName>
        <fullName evidence="12">Urishiol oxidase</fullName>
    </alternativeName>
</protein>
<dbReference type="InterPro" id="IPR033138">
    <property type="entry name" value="Cu_oxidase_CS"/>
</dbReference>
<comment type="caution">
    <text evidence="16">The sequence shown here is derived from an EMBL/GenBank/DDBJ whole genome shotgun (WGS) entry which is preliminary data.</text>
</comment>
<dbReference type="InterPro" id="IPR011706">
    <property type="entry name" value="Cu-oxidase_C"/>
</dbReference>
<keyword evidence="10 12" id="KW-0186">Copper</keyword>
<evidence type="ECO:0000259" key="15">
    <source>
        <dbReference type="Pfam" id="PF07732"/>
    </source>
</evidence>
<evidence type="ECO:0000256" key="6">
    <source>
        <dbReference type="ARBA" id="ARBA00022525"/>
    </source>
</evidence>
<dbReference type="InterPro" id="IPR034289">
    <property type="entry name" value="CuRO_3_LCC"/>
</dbReference>
<keyword evidence="8 12" id="KW-0677">Repeat</keyword>
<dbReference type="InterPro" id="IPR002355">
    <property type="entry name" value="Cu_oxidase_Cu_BS"/>
</dbReference>
<dbReference type="GO" id="GO:0005507">
    <property type="term" value="F:copper ion binding"/>
    <property type="evidence" value="ECO:0007669"/>
    <property type="project" value="InterPro"/>
</dbReference>
<dbReference type="GO" id="GO:0048046">
    <property type="term" value="C:apoplast"/>
    <property type="evidence" value="ECO:0007669"/>
    <property type="project" value="UniProtKB-SubCell"/>
</dbReference>
<dbReference type="NCBIfam" id="TIGR03389">
    <property type="entry name" value="laccase"/>
    <property type="match status" value="1"/>
</dbReference>
<keyword evidence="9 12" id="KW-0560">Oxidoreductase</keyword>
<dbReference type="Gene3D" id="2.60.40.420">
    <property type="entry name" value="Cupredoxins - blue copper proteins"/>
    <property type="match status" value="3"/>
</dbReference>
<dbReference type="InterPro" id="IPR045087">
    <property type="entry name" value="Cu-oxidase_fam"/>
</dbReference>
<keyword evidence="11 12" id="KW-0439">Lignin degradation</keyword>
<keyword evidence="7 12" id="KW-0479">Metal-binding</keyword>
<keyword evidence="5 12" id="KW-0052">Apoplast</keyword>
<dbReference type="EC" id="1.10.3.2" evidence="4 12"/>
<dbReference type="EMBL" id="JAINDJ010000003">
    <property type="protein sequence ID" value="KAG9453250.1"/>
    <property type="molecule type" value="Genomic_DNA"/>
</dbReference>
<keyword evidence="12" id="KW-0732">Signal</keyword>
<dbReference type="CDD" id="cd13875">
    <property type="entry name" value="CuRO_2_LCC_plant"/>
    <property type="match status" value="1"/>
</dbReference>
<evidence type="ECO:0000256" key="1">
    <source>
        <dbReference type="ARBA" id="ARBA00000349"/>
    </source>
</evidence>
<dbReference type="Pfam" id="PF07731">
    <property type="entry name" value="Cu-oxidase_2"/>
    <property type="match status" value="1"/>
</dbReference>
<evidence type="ECO:0000256" key="10">
    <source>
        <dbReference type="ARBA" id="ARBA00023008"/>
    </source>
</evidence>
<dbReference type="Pfam" id="PF07732">
    <property type="entry name" value="Cu-oxidase_3"/>
    <property type="match status" value="1"/>
</dbReference>
<dbReference type="AlphaFoldDB" id="A0AAV7EYP7"/>
<sequence>MARSFFLLLCALTTLLSSMDASAAVVKHTFHVGNHTVQPLCKETVVVAVNNKLPGPTIRVQEGDTLVVDVYNDSPYNLTIHWHGVFQQLSAWADGTSYVTQCPILPGNKYTYKFNVTGQEGTLWWHAHFSNLRATVYGALIIHPRHSRPYPFSKPHKQVPILLGEWWDANVVEIERTASATGGGPPFSDAYTINGKPGRLYSCAQDTFKMKVIPGKTYLLRIINAALNAELFFKIAGHKFTVVGVDATYTTPYHTDVVVLAPGQTADVLLTADQSPTSSYYMAARPYVSSPLAPFDNTTTVGILQYHHAASKPIMPVMPPFTDTETAHKFYSNITSRLSHKHALIYNRVPQRVDERMFITIGGGLEQCPPNVKCGAPGNTRFSASMNNISFQLPTSLSLLDAHFNGVGGVFTKDFPDNPPLVYDYTNATQAAAFMATEKGTRLKKLAYNSNVEIVLQNTAVLSTESHPMHLHGFNFFVLAQGFGVFNRETDEKKFNVVNPQERNTIAVPVGGWAVIRFKANNPGVWLMHCHVEIHFPWGMATGFLVENGPTPSTTLPPPPRDLPRC</sequence>
<gene>
    <name evidence="16" type="ORF">H6P81_006154</name>
</gene>